<comment type="caution">
    <text evidence="3">The sequence shown here is derived from an EMBL/GenBank/DDBJ whole genome shotgun (WGS) entry which is preliminary data.</text>
</comment>
<dbReference type="Pfam" id="PF26450">
    <property type="entry name" value="DUF8129"/>
    <property type="match status" value="1"/>
</dbReference>
<dbReference type="InterPro" id="IPR058442">
    <property type="entry name" value="DUF8129"/>
</dbReference>
<reference evidence="3 4" key="1">
    <citation type="submission" date="2020-08" db="EMBL/GenBank/DDBJ databases">
        <title>Genomic Encyclopedia of Type Strains, Phase III (KMG-III): the genomes of soil and plant-associated and newly described type strains.</title>
        <authorList>
            <person name="Whitman W."/>
        </authorList>
    </citation>
    <scope>NUCLEOTIDE SEQUENCE [LARGE SCALE GENOMIC DNA]</scope>
    <source>
        <strain evidence="3 4">CECT 8640</strain>
    </source>
</reference>
<evidence type="ECO:0000313" key="4">
    <source>
        <dbReference type="Proteomes" id="UP000547510"/>
    </source>
</evidence>
<name>A0A841CQI1_9PSEU</name>
<accession>A0A841CQI1</accession>
<sequence>MNDDFPIRDYDHLTTGDLQHRIRSLSADELRRVLEHERAHGDRTPVVELLTARLSQVEDGAEPAGGDQRNTPPADSAGGKPEVSPAHSPDPNTPLRHGVAGQTPSRGRP</sequence>
<evidence type="ECO:0000313" key="3">
    <source>
        <dbReference type="EMBL" id="MBB5958614.1"/>
    </source>
</evidence>
<gene>
    <name evidence="3" type="ORF">FHS29_005222</name>
</gene>
<feature type="region of interest" description="Disordered" evidence="1">
    <location>
        <begin position="55"/>
        <end position="109"/>
    </location>
</feature>
<dbReference type="Proteomes" id="UP000547510">
    <property type="component" value="Unassembled WGS sequence"/>
</dbReference>
<feature type="domain" description="DUF8129" evidence="2">
    <location>
        <begin position="18"/>
        <end position="56"/>
    </location>
</feature>
<evidence type="ECO:0000256" key="1">
    <source>
        <dbReference type="SAM" id="MobiDB-lite"/>
    </source>
</evidence>
<dbReference type="RefSeq" id="WP_184694706.1">
    <property type="nucleotide sequence ID" value="NZ_JACHJN010000008.1"/>
</dbReference>
<dbReference type="AlphaFoldDB" id="A0A841CQI1"/>
<evidence type="ECO:0000259" key="2">
    <source>
        <dbReference type="Pfam" id="PF26450"/>
    </source>
</evidence>
<keyword evidence="4" id="KW-1185">Reference proteome</keyword>
<dbReference type="EMBL" id="JACHJN010000008">
    <property type="protein sequence ID" value="MBB5958614.1"/>
    <property type="molecule type" value="Genomic_DNA"/>
</dbReference>
<organism evidence="3 4">
    <name type="scientific">Saccharothrix tamanrassetensis</name>
    <dbReference type="NCBI Taxonomy" id="1051531"/>
    <lineage>
        <taxon>Bacteria</taxon>
        <taxon>Bacillati</taxon>
        <taxon>Actinomycetota</taxon>
        <taxon>Actinomycetes</taxon>
        <taxon>Pseudonocardiales</taxon>
        <taxon>Pseudonocardiaceae</taxon>
        <taxon>Saccharothrix</taxon>
    </lineage>
</organism>
<proteinExistence type="predicted"/>
<protein>
    <recommendedName>
        <fullName evidence="2">DUF8129 domain-containing protein</fullName>
    </recommendedName>
</protein>